<evidence type="ECO:0000259" key="12">
    <source>
        <dbReference type="Pfam" id="PF05181"/>
    </source>
</evidence>
<dbReference type="GO" id="GO:1901255">
    <property type="term" value="P:nucleotide-excision repair involved in interstrand cross-link repair"/>
    <property type="evidence" value="ECO:0007669"/>
    <property type="project" value="TreeGrafter"/>
</dbReference>
<evidence type="ECO:0000256" key="7">
    <source>
        <dbReference type="ARBA" id="ARBA00023125"/>
    </source>
</evidence>
<dbReference type="PANTHER" id="PTHR10142:SF0">
    <property type="entry name" value="DNA REPAIR PROTEIN COMPLEMENTING XP-A CELLS"/>
    <property type="match status" value="1"/>
</dbReference>
<dbReference type="GO" id="GO:0003684">
    <property type="term" value="F:damaged DNA binding"/>
    <property type="evidence" value="ECO:0007669"/>
    <property type="project" value="InterPro"/>
</dbReference>
<dbReference type="GO" id="GO:0008270">
    <property type="term" value="F:zinc ion binding"/>
    <property type="evidence" value="ECO:0007669"/>
    <property type="project" value="UniProtKB-KW"/>
</dbReference>
<dbReference type="FunFam" id="3.90.530.10:FF:000003">
    <property type="entry name" value="Dna repair rad14 protein"/>
    <property type="match status" value="1"/>
</dbReference>
<keyword evidence="3" id="KW-0479">Metal-binding</keyword>
<dbReference type="Proteomes" id="UP000245942">
    <property type="component" value="Unassembled WGS sequence"/>
</dbReference>
<dbReference type="STRING" id="1684307.A0A316U5T8"/>
<comment type="subcellular location">
    <subcellularLocation>
        <location evidence="1">Nucleus</location>
    </subcellularLocation>
</comment>
<dbReference type="GO" id="GO:0000110">
    <property type="term" value="C:nucleotide-excision repair factor 1 complex"/>
    <property type="evidence" value="ECO:0007669"/>
    <property type="project" value="TreeGrafter"/>
</dbReference>
<comment type="similarity">
    <text evidence="2">Belongs to the XPA family.</text>
</comment>
<evidence type="ECO:0000256" key="5">
    <source>
        <dbReference type="ARBA" id="ARBA00022771"/>
    </source>
</evidence>
<dbReference type="NCBIfam" id="TIGR00598">
    <property type="entry name" value="rad14"/>
    <property type="match status" value="1"/>
</dbReference>
<evidence type="ECO:0000256" key="4">
    <source>
        <dbReference type="ARBA" id="ARBA00022763"/>
    </source>
</evidence>
<dbReference type="InterPro" id="IPR022658">
    <property type="entry name" value="XPA_CS"/>
</dbReference>
<dbReference type="RefSeq" id="XP_025345485.1">
    <property type="nucleotide sequence ID" value="XM_025490498.1"/>
</dbReference>
<dbReference type="OrthoDB" id="68328at2759"/>
<feature type="region of interest" description="Disordered" evidence="11">
    <location>
        <begin position="169"/>
        <end position="188"/>
    </location>
</feature>
<evidence type="ECO:0000256" key="11">
    <source>
        <dbReference type="SAM" id="MobiDB-lite"/>
    </source>
</evidence>
<evidence type="ECO:0000256" key="6">
    <source>
        <dbReference type="ARBA" id="ARBA00022833"/>
    </source>
</evidence>
<evidence type="ECO:0000256" key="3">
    <source>
        <dbReference type="ARBA" id="ARBA00022723"/>
    </source>
</evidence>
<dbReference type="GeneID" id="37012232"/>
<dbReference type="AlphaFoldDB" id="A0A316U5T8"/>
<keyword evidence="14" id="KW-1185">Reference proteome</keyword>
<dbReference type="InterPro" id="IPR009061">
    <property type="entry name" value="DNA-bd_dom_put_sf"/>
</dbReference>
<organism evidence="13 14">
    <name type="scientific">Pseudomicrostroma glucosiphilum</name>
    <dbReference type="NCBI Taxonomy" id="1684307"/>
    <lineage>
        <taxon>Eukaryota</taxon>
        <taxon>Fungi</taxon>
        <taxon>Dikarya</taxon>
        <taxon>Basidiomycota</taxon>
        <taxon>Ustilaginomycotina</taxon>
        <taxon>Exobasidiomycetes</taxon>
        <taxon>Microstromatales</taxon>
        <taxon>Microstromatales incertae sedis</taxon>
        <taxon>Pseudomicrostroma</taxon>
    </lineage>
</organism>
<evidence type="ECO:0000256" key="10">
    <source>
        <dbReference type="ARBA" id="ARBA00072989"/>
    </source>
</evidence>
<dbReference type="GO" id="GO:0000715">
    <property type="term" value="P:nucleotide-excision repair, DNA damage recognition"/>
    <property type="evidence" value="ECO:0007669"/>
    <property type="project" value="TreeGrafter"/>
</dbReference>
<keyword evidence="6" id="KW-0862">Zinc</keyword>
<evidence type="ECO:0000256" key="2">
    <source>
        <dbReference type="ARBA" id="ARBA00005548"/>
    </source>
</evidence>
<feature type="non-terminal residue" evidence="13">
    <location>
        <position position="1"/>
    </location>
</feature>
<keyword evidence="4" id="KW-0227">DNA damage</keyword>
<sequence length="253" mass="29588">PLPRDQSLGDYIEFDLSKLHNSKGGFLIDEDSLVEGGRKTVEEVRKERERERQRMRDAMEPGIVLDDREEICVHCQSKELNDQLRKVFGVKVCRSCERKLPELYSLLTKTEVKEDYLLTDPELRDPELLPHLLKANPHKSTYSNMMLFLRCQVEEYAYSAAKWGSEQGLDQEFERREEEKSRKRGKKFQDSLKELRKRTRDNVWQRRRDEEHRHEWVDLEEGEGGDGDAAGQDSGIKKQVCNGCGSVIEVEVF</sequence>
<name>A0A316U5T8_9BASI</name>
<dbReference type="Pfam" id="PF05181">
    <property type="entry name" value="XPA_C"/>
    <property type="match status" value="1"/>
</dbReference>
<keyword evidence="7" id="KW-0238">DNA-binding</keyword>
<evidence type="ECO:0000256" key="1">
    <source>
        <dbReference type="ARBA" id="ARBA00004123"/>
    </source>
</evidence>
<evidence type="ECO:0000256" key="9">
    <source>
        <dbReference type="ARBA" id="ARBA00023242"/>
    </source>
</evidence>
<dbReference type="GO" id="GO:0070914">
    <property type="term" value="P:UV-damage excision repair"/>
    <property type="evidence" value="ECO:0007669"/>
    <property type="project" value="TreeGrafter"/>
</dbReference>
<feature type="compositionally biased region" description="Basic and acidic residues" evidence="11">
    <location>
        <begin position="172"/>
        <end position="188"/>
    </location>
</feature>
<dbReference type="CDD" id="cd21077">
    <property type="entry name" value="DBD_Rad14"/>
    <property type="match status" value="1"/>
</dbReference>
<reference evidence="13 14" key="1">
    <citation type="journal article" date="2018" name="Mol. Biol. Evol.">
        <title>Broad Genomic Sampling Reveals a Smut Pathogenic Ancestry of the Fungal Clade Ustilaginomycotina.</title>
        <authorList>
            <person name="Kijpornyongpan T."/>
            <person name="Mondo S.J."/>
            <person name="Barry K."/>
            <person name="Sandor L."/>
            <person name="Lee J."/>
            <person name="Lipzen A."/>
            <person name="Pangilinan J."/>
            <person name="LaButti K."/>
            <person name="Hainaut M."/>
            <person name="Henrissat B."/>
            <person name="Grigoriev I.V."/>
            <person name="Spatafora J.W."/>
            <person name="Aime M.C."/>
        </authorList>
    </citation>
    <scope>NUCLEOTIDE SEQUENCE [LARGE SCALE GENOMIC DNA]</scope>
    <source>
        <strain evidence="13 14">MCA 4718</strain>
    </source>
</reference>
<dbReference type="InterPro" id="IPR000465">
    <property type="entry name" value="XPA/RAD14"/>
</dbReference>
<keyword evidence="5" id="KW-0863">Zinc-finger</keyword>
<gene>
    <name evidence="13" type="ORF">BCV69DRAFT_253034</name>
</gene>
<dbReference type="InterPro" id="IPR037129">
    <property type="entry name" value="XPA_sf"/>
</dbReference>
<dbReference type="SUPFAM" id="SSF46955">
    <property type="entry name" value="Putative DNA-binding domain"/>
    <property type="match status" value="1"/>
</dbReference>
<keyword evidence="8" id="KW-0234">DNA repair</keyword>
<dbReference type="GO" id="GO:0006284">
    <property type="term" value="P:base-excision repair"/>
    <property type="evidence" value="ECO:0007669"/>
    <property type="project" value="TreeGrafter"/>
</dbReference>
<feature type="region of interest" description="Disordered" evidence="11">
    <location>
        <begin position="215"/>
        <end position="236"/>
    </location>
</feature>
<accession>A0A316U5T8</accession>
<dbReference type="InterPro" id="IPR022656">
    <property type="entry name" value="XPA_C"/>
</dbReference>
<evidence type="ECO:0000313" key="14">
    <source>
        <dbReference type="Proteomes" id="UP000245942"/>
    </source>
</evidence>
<dbReference type="EMBL" id="KZ819337">
    <property type="protein sequence ID" value="PWN18325.1"/>
    <property type="molecule type" value="Genomic_DNA"/>
</dbReference>
<evidence type="ECO:0000256" key="8">
    <source>
        <dbReference type="ARBA" id="ARBA00023204"/>
    </source>
</evidence>
<proteinExistence type="inferred from homology"/>
<dbReference type="Gene3D" id="3.90.530.10">
    <property type="entry name" value="XPA C-terminal domain"/>
    <property type="match status" value="1"/>
</dbReference>
<dbReference type="PROSITE" id="PS00753">
    <property type="entry name" value="XPA_2"/>
    <property type="match status" value="1"/>
</dbReference>
<feature type="domain" description="XPA C-terminal" evidence="12">
    <location>
        <begin position="104"/>
        <end position="153"/>
    </location>
</feature>
<evidence type="ECO:0000313" key="13">
    <source>
        <dbReference type="EMBL" id="PWN18325.1"/>
    </source>
</evidence>
<dbReference type="PANTHER" id="PTHR10142">
    <property type="entry name" value="DNA REPAIR PROTEIN COMPLEMENTING XP-A CELLS"/>
    <property type="match status" value="1"/>
</dbReference>
<protein>
    <recommendedName>
        <fullName evidence="10">DNA repair protein RAD14</fullName>
    </recommendedName>
</protein>
<keyword evidence="9" id="KW-0539">Nucleus</keyword>